<gene>
    <name evidence="2" type="ORF">F3I20_21175</name>
</gene>
<keyword evidence="3" id="KW-1185">Reference proteome</keyword>
<keyword evidence="1" id="KW-1133">Transmembrane helix</keyword>
<comment type="caution">
    <text evidence="2">The sequence shown here is derived from an EMBL/GenBank/DDBJ whole genome shotgun (WGS) entry which is preliminary data.</text>
</comment>
<dbReference type="AlphaFoldDB" id="A0AB34CD02"/>
<proteinExistence type="predicted"/>
<name>A0AB34CD02_9GAMM</name>
<evidence type="ECO:0008006" key="4">
    <source>
        <dbReference type="Google" id="ProtNLM"/>
    </source>
</evidence>
<dbReference type="RefSeq" id="WP_150019962.1">
    <property type="nucleotide sequence ID" value="NZ_VWVM01000024.1"/>
</dbReference>
<feature type="transmembrane region" description="Helical" evidence="1">
    <location>
        <begin position="36"/>
        <end position="56"/>
    </location>
</feature>
<organism evidence="2 3">
    <name type="scientific">Candidatus Pantoea gossypiicola</name>
    <dbReference type="NCBI Taxonomy" id="2608008"/>
    <lineage>
        <taxon>Bacteria</taxon>
        <taxon>Pseudomonadati</taxon>
        <taxon>Pseudomonadota</taxon>
        <taxon>Gammaproteobacteria</taxon>
        <taxon>Enterobacterales</taxon>
        <taxon>Erwiniaceae</taxon>
        <taxon>Pantoea</taxon>
    </lineage>
</organism>
<keyword evidence="1" id="KW-0472">Membrane</keyword>
<protein>
    <recommendedName>
        <fullName evidence="4">TMhelix containing protein</fullName>
    </recommendedName>
</protein>
<evidence type="ECO:0000313" key="2">
    <source>
        <dbReference type="EMBL" id="KAA6119604.1"/>
    </source>
</evidence>
<sequence length="61" mass="6211">MSKALKIAVSIFTLISAAGFFCCLAGGIRWGTFDCGMGSLTTLIPATAFAVAAFFANDGGE</sequence>
<dbReference type="Proteomes" id="UP000324255">
    <property type="component" value="Unassembled WGS sequence"/>
</dbReference>
<evidence type="ECO:0000256" key="1">
    <source>
        <dbReference type="SAM" id="Phobius"/>
    </source>
</evidence>
<dbReference type="EMBL" id="VWVM01000024">
    <property type="protein sequence ID" value="KAA6119604.1"/>
    <property type="molecule type" value="Genomic_DNA"/>
</dbReference>
<feature type="transmembrane region" description="Helical" evidence="1">
    <location>
        <begin position="7"/>
        <end position="30"/>
    </location>
</feature>
<evidence type="ECO:0000313" key="3">
    <source>
        <dbReference type="Proteomes" id="UP000324255"/>
    </source>
</evidence>
<accession>A0AB34CD02</accession>
<reference evidence="2 3" key="1">
    <citation type="submission" date="2019-09" db="EMBL/GenBank/DDBJ databases">
        <title>Genomic diversity of phyloplane-associated Pantoea species in Pakistan cotton crop.</title>
        <authorList>
            <person name="Tufail M.R."/>
            <person name="Cook D.R."/>
        </authorList>
    </citation>
    <scope>NUCLEOTIDE SEQUENCE [LARGE SCALE GENOMIC DNA]</scope>
    <source>
        <strain evidence="2 3">B_8</strain>
    </source>
</reference>
<keyword evidence="1" id="KW-0812">Transmembrane</keyword>